<feature type="region of interest" description="Disordered" evidence="1">
    <location>
        <begin position="183"/>
        <end position="208"/>
    </location>
</feature>
<dbReference type="SUPFAM" id="SSF69118">
    <property type="entry name" value="AhpD-like"/>
    <property type="match status" value="1"/>
</dbReference>
<dbReference type="InterPro" id="IPR003779">
    <property type="entry name" value="CMD-like"/>
</dbReference>
<gene>
    <name evidence="3" type="ORF">YBN1229_v1_2273</name>
</gene>
<dbReference type="PANTHER" id="PTHR34846:SF10">
    <property type="entry name" value="CYTOPLASMIC PROTEIN"/>
    <property type="match status" value="1"/>
</dbReference>
<dbReference type="KEGG" id="fiy:BN1229_v1_2273"/>
<dbReference type="Gene3D" id="1.20.1290.10">
    <property type="entry name" value="AhpD-like"/>
    <property type="match status" value="1"/>
</dbReference>
<dbReference type="Proteomes" id="UP000033187">
    <property type="component" value="Chromosome 1"/>
</dbReference>
<evidence type="ECO:0000259" key="2">
    <source>
        <dbReference type="Pfam" id="PF02627"/>
    </source>
</evidence>
<proteinExistence type="predicted"/>
<dbReference type="NCBIfam" id="TIGR00778">
    <property type="entry name" value="ahpD_dom"/>
    <property type="match status" value="1"/>
</dbReference>
<feature type="domain" description="Carboxymuconolactone decarboxylase-like" evidence="2">
    <location>
        <begin position="41"/>
        <end position="105"/>
    </location>
</feature>
<keyword evidence="4" id="KW-1185">Reference proteome</keyword>
<evidence type="ECO:0000313" key="3">
    <source>
        <dbReference type="EMBL" id="CPR19683.1"/>
    </source>
</evidence>
<evidence type="ECO:0000256" key="1">
    <source>
        <dbReference type="SAM" id="MobiDB-lite"/>
    </source>
</evidence>
<feature type="compositionally biased region" description="Basic and acidic residues" evidence="1">
    <location>
        <begin position="198"/>
        <end position="208"/>
    </location>
</feature>
<protein>
    <submittedName>
        <fullName evidence="3">Phage infection protein</fullName>
    </submittedName>
</protein>
<dbReference type="GO" id="GO:0051920">
    <property type="term" value="F:peroxiredoxin activity"/>
    <property type="evidence" value="ECO:0007669"/>
    <property type="project" value="InterPro"/>
</dbReference>
<dbReference type="InterPro" id="IPR029032">
    <property type="entry name" value="AhpD-like"/>
</dbReference>
<dbReference type="KEGG" id="fil:BN1229_v1_2274"/>
<accession>A0A0D6JGR1</accession>
<dbReference type="InterPro" id="IPR004675">
    <property type="entry name" value="AhpD_core"/>
</dbReference>
<dbReference type="EMBL" id="LN829119">
    <property type="protein sequence ID" value="CPR19683.1"/>
    <property type="molecule type" value="Genomic_DNA"/>
</dbReference>
<reference evidence="4" key="1">
    <citation type="submission" date="2015-02" db="EMBL/GenBank/DDBJ databases">
        <authorList>
            <person name="Chooi Y.-H."/>
        </authorList>
    </citation>
    <scope>NUCLEOTIDE SEQUENCE [LARGE SCALE GENOMIC DNA]</scope>
    <source>
        <strain evidence="4">strain Y</strain>
    </source>
</reference>
<organism evidence="3 4">
    <name type="scientific">Candidatus Filomicrobium marinum</name>
    <dbReference type="NCBI Taxonomy" id="1608628"/>
    <lineage>
        <taxon>Bacteria</taxon>
        <taxon>Pseudomonadati</taxon>
        <taxon>Pseudomonadota</taxon>
        <taxon>Alphaproteobacteria</taxon>
        <taxon>Hyphomicrobiales</taxon>
        <taxon>Hyphomicrobiaceae</taxon>
        <taxon>Filomicrobium</taxon>
    </lineage>
</organism>
<name>A0A0D6JGR1_9HYPH</name>
<dbReference type="AlphaFoldDB" id="A0A0D6JGR1"/>
<dbReference type="Pfam" id="PF02627">
    <property type="entry name" value="CMD"/>
    <property type="match status" value="1"/>
</dbReference>
<dbReference type="PANTHER" id="PTHR34846">
    <property type="entry name" value="4-CARBOXYMUCONOLACTONE DECARBOXYLASE FAMILY PROTEIN (AFU_ORTHOLOGUE AFUA_6G11590)"/>
    <property type="match status" value="1"/>
</dbReference>
<dbReference type="OrthoDB" id="9801997at2"/>
<evidence type="ECO:0000313" key="4">
    <source>
        <dbReference type="Proteomes" id="UP000033187"/>
    </source>
</evidence>
<sequence>MARVGELDGSALPADLQTLWKTFSTPPRDFTNQVRVLAHSPDAFRHLYGLIEALRSSPSLSPRLIEIAVVTTSRVNACPYCVGHHGAALAAHGLEPETIENILEPDVPGLSEKERLVRDYARLVSERAWGIRDSVFEDLSKHFDEREIVELTVRIGLCTLFNKFNQALQIDAETSLMTMLSGSGLEAGEGMPTSPARTNDKTSREEAQ</sequence>
<dbReference type="RefSeq" id="WP_052743852.1">
    <property type="nucleotide sequence ID" value="NZ_LN829118.1"/>
</dbReference>